<organism evidence="3 4">
    <name type="scientific">Marasmius tenuissimus</name>
    <dbReference type="NCBI Taxonomy" id="585030"/>
    <lineage>
        <taxon>Eukaryota</taxon>
        <taxon>Fungi</taxon>
        <taxon>Dikarya</taxon>
        <taxon>Basidiomycota</taxon>
        <taxon>Agaricomycotina</taxon>
        <taxon>Agaricomycetes</taxon>
        <taxon>Agaricomycetidae</taxon>
        <taxon>Agaricales</taxon>
        <taxon>Marasmiineae</taxon>
        <taxon>Marasmiaceae</taxon>
        <taxon>Marasmius</taxon>
    </lineage>
</organism>
<dbReference type="Proteomes" id="UP001437256">
    <property type="component" value="Unassembled WGS sequence"/>
</dbReference>
<feature type="compositionally biased region" description="Basic and acidic residues" evidence="1">
    <location>
        <begin position="22"/>
        <end position="31"/>
    </location>
</feature>
<feature type="compositionally biased region" description="Basic and acidic residues" evidence="1">
    <location>
        <begin position="134"/>
        <end position="144"/>
    </location>
</feature>
<evidence type="ECO:0000256" key="1">
    <source>
        <dbReference type="SAM" id="MobiDB-lite"/>
    </source>
</evidence>
<keyword evidence="2" id="KW-0472">Membrane</keyword>
<protein>
    <submittedName>
        <fullName evidence="3">Uncharacterized protein</fullName>
    </submittedName>
</protein>
<feature type="transmembrane region" description="Helical" evidence="2">
    <location>
        <begin position="59"/>
        <end position="77"/>
    </location>
</feature>
<keyword evidence="2" id="KW-0812">Transmembrane</keyword>
<feature type="region of interest" description="Disordered" evidence="1">
    <location>
        <begin position="1"/>
        <end position="48"/>
    </location>
</feature>
<keyword evidence="4" id="KW-1185">Reference proteome</keyword>
<keyword evidence="2" id="KW-1133">Transmembrane helix</keyword>
<evidence type="ECO:0000256" key="2">
    <source>
        <dbReference type="SAM" id="Phobius"/>
    </source>
</evidence>
<gene>
    <name evidence="3" type="ORF">AAF712_007571</name>
</gene>
<comment type="caution">
    <text evidence="3">The sequence shown here is derived from an EMBL/GenBank/DDBJ whole genome shotgun (WGS) entry which is preliminary data.</text>
</comment>
<feature type="region of interest" description="Disordered" evidence="1">
    <location>
        <begin position="134"/>
        <end position="170"/>
    </location>
</feature>
<accession>A0ABR2ZUZ3</accession>
<evidence type="ECO:0000313" key="4">
    <source>
        <dbReference type="Proteomes" id="UP001437256"/>
    </source>
</evidence>
<sequence length="508" mass="56160">MSPPERDEEKALLSEPYYDDDQQLKASDEPPRYATEVQDDNVDPSAERKARKKRCFRKLGRHLAIFAVLYFGWQMFFRRQPSLGHAGCGWEITPGSKSQVDDVFRLDERPKPSPDEFPWPPQLTVEECVKWSEHDPHDDAEHGHRGWNGRHGHEHGHDHPRHEHSLDSSFSLPASSDALGLFARGPWSVGHLNVEQGSEETDQVLINVTTKWHGPERLLNLVQLCKFKGGDKELGVGIVSKKGHRHPHGRHHHHIRFDVNVILPRSSDKRLELNKFVTWMPVFSQSFGRLDKGVHFDTIGVFGSVSSIQVESLSARNATVAAAVGSIKGNFSTSEYLKLATASGEIDVNVGLHNDDKSEKWTHLDLRTAVSAIKANVSMFTDSSDSGGKFNITSGFKSGSVNLNTFIGPPKSTVNLAVAGGVGAIDVAMHKLFEGKFNAVTSPFSSPTIVKPKEEEEDGKERKIDFEKVGKGAATGSVWWEAGDGDDSGRERGTVELVNSFGAVTLKL</sequence>
<evidence type="ECO:0000313" key="3">
    <source>
        <dbReference type="EMBL" id="KAL0065507.1"/>
    </source>
</evidence>
<feature type="compositionally biased region" description="Basic residues" evidence="1">
    <location>
        <begin position="145"/>
        <end position="154"/>
    </location>
</feature>
<reference evidence="3 4" key="1">
    <citation type="submission" date="2024-05" db="EMBL/GenBank/DDBJ databases">
        <title>A draft genome resource for the thread blight pathogen Marasmius tenuissimus strain MS-2.</title>
        <authorList>
            <person name="Yulfo-Soto G.E."/>
            <person name="Baruah I.K."/>
            <person name="Amoako-Attah I."/>
            <person name="Bukari Y."/>
            <person name="Meinhardt L.W."/>
            <person name="Bailey B.A."/>
            <person name="Cohen S.P."/>
        </authorList>
    </citation>
    <scope>NUCLEOTIDE SEQUENCE [LARGE SCALE GENOMIC DNA]</scope>
    <source>
        <strain evidence="3 4">MS-2</strain>
    </source>
</reference>
<name>A0ABR2ZUZ3_9AGAR</name>
<feature type="compositionally biased region" description="Basic and acidic residues" evidence="1">
    <location>
        <begin position="155"/>
        <end position="166"/>
    </location>
</feature>
<proteinExistence type="predicted"/>
<feature type="compositionally biased region" description="Basic and acidic residues" evidence="1">
    <location>
        <begin position="1"/>
        <end position="12"/>
    </location>
</feature>
<dbReference type="EMBL" id="JBBXMP010000047">
    <property type="protein sequence ID" value="KAL0065507.1"/>
    <property type="molecule type" value="Genomic_DNA"/>
</dbReference>